<comment type="subunit">
    <text evidence="7">Homopolymer.</text>
</comment>
<dbReference type="Gene3D" id="3.30.1130.10">
    <property type="match status" value="1"/>
</dbReference>
<keyword evidence="4 7" id="KW-0554">One-carbon metabolism</keyword>
<keyword evidence="6 7" id="KW-0342">GTP-binding</keyword>
<dbReference type="EMBL" id="JAZDRO010000002">
    <property type="protein sequence ID" value="MEE2566357.1"/>
    <property type="molecule type" value="Genomic_DNA"/>
</dbReference>
<evidence type="ECO:0000256" key="7">
    <source>
        <dbReference type="HAMAP-Rule" id="MF_00223"/>
    </source>
</evidence>
<comment type="caution">
    <text evidence="10">The sequence shown here is derived from an EMBL/GenBank/DDBJ whole genome shotgun (WGS) entry which is preliminary data.</text>
</comment>
<accession>A0ABU7LYK4</accession>
<name>A0ABU7LYK4_9PROT</name>
<dbReference type="InterPro" id="IPR043133">
    <property type="entry name" value="GTP-CH-I_C/QueF"/>
</dbReference>
<dbReference type="Proteomes" id="UP001310692">
    <property type="component" value="Unassembled WGS sequence"/>
</dbReference>
<comment type="subunit">
    <text evidence="3">Toroid-shaped homodecamer, composed of two pentamers of five dimers.</text>
</comment>
<proteinExistence type="inferred from homology"/>
<dbReference type="NCBIfam" id="NF006826">
    <property type="entry name" value="PRK09347.1-3"/>
    <property type="match status" value="1"/>
</dbReference>
<dbReference type="NCBIfam" id="TIGR00063">
    <property type="entry name" value="folE"/>
    <property type="match status" value="1"/>
</dbReference>
<evidence type="ECO:0000256" key="4">
    <source>
        <dbReference type="ARBA" id="ARBA00022563"/>
    </source>
</evidence>
<organism evidence="10 11">
    <name type="scientific">Hyphobacterium marinum</name>
    <dbReference type="NCBI Taxonomy" id="3116574"/>
    <lineage>
        <taxon>Bacteria</taxon>
        <taxon>Pseudomonadati</taxon>
        <taxon>Pseudomonadota</taxon>
        <taxon>Alphaproteobacteria</taxon>
        <taxon>Maricaulales</taxon>
        <taxon>Maricaulaceae</taxon>
        <taxon>Hyphobacterium</taxon>
    </lineage>
</organism>
<dbReference type="NCBIfam" id="NF006825">
    <property type="entry name" value="PRK09347.1-2"/>
    <property type="match status" value="1"/>
</dbReference>
<evidence type="ECO:0000313" key="10">
    <source>
        <dbReference type="EMBL" id="MEE2566357.1"/>
    </source>
</evidence>
<evidence type="ECO:0000256" key="6">
    <source>
        <dbReference type="ARBA" id="ARBA00023134"/>
    </source>
</evidence>
<dbReference type="HAMAP" id="MF_00223">
    <property type="entry name" value="FolE"/>
    <property type="match status" value="1"/>
</dbReference>
<dbReference type="EC" id="3.5.4.16" evidence="7"/>
<keyword evidence="11" id="KW-1185">Reference proteome</keyword>
<evidence type="ECO:0000259" key="9">
    <source>
        <dbReference type="Pfam" id="PF01227"/>
    </source>
</evidence>
<keyword evidence="7" id="KW-0862">Zinc</keyword>
<keyword evidence="5 7" id="KW-0378">Hydrolase</keyword>
<dbReference type="Pfam" id="PF01227">
    <property type="entry name" value="GTP_cyclohydroI"/>
    <property type="match status" value="1"/>
</dbReference>
<dbReference type="PANTHER" id="PTHR11109:SF7">
    <property type="entry name" value="GTP CYCLOHYDROLASE 1"/>
    <property type="match status" value="1"/>
</dbReference>
<gene>
    <name evidence="7 10" type="primary">folE</name>
    <name evidence="10" type="ORF">V0U35_06655</name>
</gene>
<dbReference type="InterPro" id="IPR020602">
    <property type="entry name" value="GTP_CycHdrlase_I_dom"/>
</dbReference>
<evidence type="ECO:0000256" key="8">
    <source>
        <dbReference type="SAM" id="MobiDB-lite"/>
    </source>
</evidence>
<evidence type="ECO:0000256" key="1">
    <source>
        <dbReference type="ARBA" id="ARBA00001052"/>
    </source>
</evidence>
<feature type="binding site" evidence="7">
    <location>
        <position position="99"/>
    </location>
    <ligand>
        <name>Zn(2+)</name>
        <dbReference type="ChEBI" id="CHEBI:29105"/>
    </ligand>
</feature>
<keyword evidence="7" id="KW-0547">Nucleotide-binding</keyword>
<feature type="binding site" evidence="7">
    <location>
        <position position="96"/>
    </location>
    <ligand>
        <name>Zn(2+)</name>
        <dbReference type="ChEBI" id="CHEBI:29105"/>
    </ligand>
</feature>
<dbReference type="PANTHER" id="PTHR11109">
    <property type="entry name" value="GTP CYCLOHYDROLASE I"/>
    <property type="match status" value="1"/>
</dbReference>
<dbReference type="InterPro" id="IPR043134">
    <property type="entry name" value="GTP-CH-I_N"/>
</dbReference>
<feature type="binding site" evidence="7">
    <location>
        <position position="167"/>
    </location>
    <ligand>
        <name>Zn(2+)</name>
        <dbReference type="ChEBI" id="CHEBI:29105"/>
    </ligand>
</feature>
<comment type="catalytic activity">
    <reaction evidence="1 7">
        <text>GTP + H2O = 7,8-dihydroneopterin 3'-triphosphate + formate + H(+)</text>
        <dbReference type="Rhea" id="RHEA:17473"/>
        <dbReference type="ChEBI" id="CHEBI:15377"/>
        <dbReference type="ChEBI" id="CHEBI:15378"/>
        <dbReference type="ChEBI" id="CHEBI:15740"/>
        <dbReference type="ChEBI" id="CHEBI:37565"/>
        <dbReference type="ChEBI" id="CHEBI:58462"/>
        <dbReference type="EC" id="3.5.4.16"/>
    </reaction>
</comment>
<dbReference type="RefSeq" id="WP_330195898.1">
    <property type="nucleotide sequence ID" value="NZ_JAZDRO010000002.1"/>
</dbReference>
<feature type="domain" description="GTP cyclohydrolase I" evidence="9">
    <location>
        <begin position="26"/>
        <end position="203"/>
    </location>
</feature>
<sequence length="206" mass="22814">MDAKTPAALRDAAANTPARPTQDEAEDAVRTLLAWVGDNPDREGLRDTPKRVVKAWRDWCSGYDADPAEVLSRTFEDVQGYDDIVMLTNIDVESHCEHHMAPVLGVAHVAYLPSDRVVGISKIARVVEIFAKRLQTQETMTAQIADALMEAMNARGVAVLVDAKHQCMTTRGVHHPNVSTITTTFAGEFKTDEELRARFMKLVDRA</sequence>
<keyword evidence="7" id="KW-0479">Metal-binding</keyword>
<evidence type="ECO:0000313" key="11">
    <source>
        <dbReference type="Proteomes" id="UP001310692"/>
    </source>
</evidence>
<evidence type="ECO:0000256" key="2">
    <source>
        <dbReference type="ARBA" id="ARBA00005080"/>
    </source>
</evidence>
<evidence type="ECO:0000256" key="5">
    <source>
        <dbReference type="ARBA" id="ARBA00022801"/>
    </source>
</evidence>
<dbReference type="GO" id="GO:0003934">
    <property type="term" value="F:GTP cyclohydrolase I activity"/>
    <property type="evidence" value="ECO:0007669"/>
    <property type="project" value="UniProtKB-EC"/>
</dbReference>
<comment type="pathway">
    <text evidence="2 7">Cofactor biosynthesis; 7,8-dihydroneopterin triphosphate biosynthesis; 7,8-dihydroneopterin triphosphate from GTP: step 1/1.</text>
</comment>
<evidence type="ECO:0000256" key="3">
    <source>
        <dbReference type="ARBA" id="ARBA00011857"/>
    </source>
</evidence>
<protein>
    <recommendedName>
        <fullName evidence="7">GTP cyclohydrolase 1</fullName>
        <ecNumber evidence="7">3.5.4.16</ecNumber>
    </recommendedName>
    <alternativeName>
        <fullName evidence="7">GTP cyclohydrolase I</fullName>
        <shortName evidence="7">GTP-CH-I</shortName>
    </alternativeName>
</protein>
<dbReference type="InterPro" id="IPR001474">
    <property type="entry name" value="GTP_CycHdrlase_I"/>
</dbReference>
<feature type="region of interest" description="Disordered" evidence="8">
    <location>
        <begin position="1"/>
        <end position="25"/>
    </location>
</feature>
<reference evidence="10 11" key="1">
    <citation type="submission" date="2024-01" db="EMBL/GenBank/DDBJ databases">
        <title>Hyphobacterium bacterium isolated from marine sediment.</title>
        <authorList>
            <person name="Zhao S."/>
        </authorList>
    </citation>
    <scope>NUCLEOTIDE SEQUENCE [LARGE SCALE GENOMIC DNA]</scope>
    <source>
        <strain evidence="10 11">Y60-23</strain>
    </source>
</reference>
<comment type="similarity">
    <text evidence="7">Belongs to the GTP cyclohydrolase I family.</text>
</comment>
<dbReference type="SUPFAM" id="SSF55620">
    <property type="entry name" value="Tetrahydrobiopterin biosynthesis enzymes-like"/>
    <property type="match status" value="1"/>
</dbReference>
<dbReference type="Gene3D" id="1.10.286.10">
    <property type="match status" value="1"/>
</dbReference>